<dbReference type="Gramene" id="Manes.08G021701.1.v8.1">
    <property type="protein sequence ID" value="Manes.08G021701.1.v8.1.CDS.1"/>
    <property type="gene ID" value="Manes.08G021701.v8.1"/>
</dbReference>
<evidence type="ECO:0000313" key="2">
    <source>
        <dbReference type="Proteomes" id="UP000091857"/>
    </source>
</evidence>
<name>A0A2C9VCR3_MANES</name>
<evidence type="ECO:0000313" key="1">
    <source>
        <dbReference type="EMBL" id="OAY42857.1"/>
    </source>
</evidence>
<proteinExistence type="predicted"/>
<dbReference type="EMBL" id="CM004394">
    <property type="protein sequence ID" value="OAY42857.1"/>
    <property type="molecule type" value="Genomic_DNA"/>
</dbReference>
<accession>A0A2C9VCR3</accession>
<sequence length="130" mass="15106">MSTGLGCSFSLCEPKTQTQIHFSRQDSIIIHNYNVGFPYYMPEDFFLVTPPMAIEVKEEELVEEESATVQLVARLRKLLKNKNRATTKGKSLNISCNIRQRVHRPLEELTHKLQRFKIKTIKVKKDSKEI</sequence>
<protein>
    <submittedName>
        <fullName evidence="1">Uncharacterized protein</fullName>
    </submittedName>
</protein>
<keyword evidence="2" id="KW-1185">Reference proteome</keyword>
<organism evidence="1 2">
    <name type="scientific">Manihot esculenta</name>
    <name type="common">Cassava</name>
    <name type="synonym">Jatropha manihot</name>
    <dbReference type="NCBI Taxonomy" id="3983"/>
    <lineage>
        <taxon>Eukaryota</taxon>
        <taxon>Viridiplantae</taxon>
        <taxon>Streptophyta</taxon>
        <taxon>Embryophyta</taxon>
        <taxon>Tracheophyta</taxon>
        <taxon>Spermatophyta</taxon>
        <taxon>Magnoliopsida</taxon>
        <taxon>eudicotyledons</taxon>
        <taxon>Gunneridae</taxon>
        <taxon>Pentapetalae</taxon>
        <taxon>rosids</taxon>
        <taxon>fabids</taxon>
        <taxon>Malpighiales</taxon>
        <taxon>Euphorbiaceae</taxon>
        <taxon>Crotonoideae</taxon>
        <taxon>Manihoteae</taxon>
        <taxon>Manihot</taxon>
    </lineage>
</organism>
<dbReference type="Proteomes" id="UP000091857">
    <property type="component" value="Chromosome 8"/>
</dbReference>
<comment type="caution">
    <text evidence="1">The sequence shown here is derived from an EMBL/GenBank/DDBJ whole genome shotgun (WGS) entry which is preliminary data.</text>
</comment>
<gene>
    <name evidence="1" type="ORF">MANES_08G021701v8</name>
</gene>
<reference evidence="2" key="1">
    <citation type="journal article" date="2016" name="Nat. Biotechnol.">
        <title>Sequencing wild and cultivated cassava and related species reveals extensive interspecific hybridization and genetic diversity.</title>
        <authorList>
            <person name="Bredeson J.V."/>
            <person name="Lyons J.B."/>
            <person name="Prochnik S.E."/>
            <person name="Wu G.A."/>
            <person name="Ha C.M."/>
            <person name="Edsinger-Gonzales E."/>
            <person name="Grimwood J."/>
            <person name="Schmutz J."/>
            <person name="Rabbi I.Y."/>
            <person name="Egesi C."/>
            <person name="Nauluvula P."/>
            <person name="Lebot V."/>
            <person name="Ndunguru J."/>
            <person name="Mkamilo G."/>
            <person name="Bart R.S."/>
            <person name="Setter T.L."/>
            <person name="Gleadow R.M."/>
            <person name="Kulakow P."/>
            <person name="Ferguson M.E."/>
            <person name="Rounsley S."/>
            <person name="Rokhsar D.S."/>
        </authorList>
    </citation>
    <scope>NUCLEOTIDE SEQUENCE [LARGE SCALE GENOMIC DNA]</scope>
    <source>
        <strain evidence="2">cv. AM560-2</strain>
    </source>
</reference>
<dbReference type="AlphaFoldDB" id="A0A2C9VCR3"/>